<feature type="domain" description="Glutaredoxin" evidence="1">
    <location>
        <begin position="7"/>
        <end position="58"/>
    </location>
</feature>
<dbReference type="InterPro" id="IPR036249">
    <property type="entry name" value="Thioredoxin-like_sf"/>
</dbReference>
<proteinExistence type="predicted"/>
<dbReference type="Proteomes" id="UP000287239">
    <property type="component" value="Unassembled WGS sequence"/>
</dbReference>
<dbReference type="Pfam" id="PF00462">
    <property type="entry name" value="Glutaredoxin"/>
    <property type="match status" value="1"/>
</dbReference>
<sequence>MKTQQLTIYTRPTCLDCQDLKLFLNENNVAYLLKEVATGSQEEEELIALTGNRIVPTLHFQPKGLFKKAQLFTGFAANRQAIIKLLTLA</sequence>
<dbReference type="PROSITE" id="PS51354">
    <property type="entry name" value="GLUTAREDOXIN_2"/>
    <property type="match status" value="1"/>
</dbReference>
<dbReference type="OrthoDB" id="9795531at2"/>
<evidence type="ECO:0000259" key="1">
    <source>
        <dbReference type="Pfam" id="PF00462"/>
    </source>
</evidence>
<reference evidence="2 3" key="1">
    <citation type="submission" date="2017-05" db="EMBL/GenBank/DDBJ databases">
        <title>Vagococcus spp. assemblies.</title>
        <authorList>
            <person name="Gulvik C.A."/>
        </authorList>
    </citation>
    <scope>NUCLEOTIDE SEQUENCE [LARGE SCALE GENOMIC DNA]</scope>
    <source>
        <strain evidence="2 3">NCFB 2777</strain>
    </source>
</reference>
<comment type="caution">
    <text evidence="2">The sequence shown here is derived from an EMBL/GenBank/DDBJ whole genome shotgun (WGS) entry which is preliminary data.</text>
</comment>
<dbReference type="CDD" id="cd02976">
    <property type="entry name" value="NrdH"/>
    <property type="match status" value="1"/>
</dbReference>
<dbReference type="EMBL" id="NGJU01000001">
    <property type="protein sequence ID" value="RST97828.1"/>
    <property type="molecule type" value="Genomic_DNA"/>
</dbReference>
<accession>A0A429ZVS5</accession>
<organism evidence="2 3">
    <name type="scientific">Vagococcus salmoninarum</name>
    <dbReference type="NCBI Taxonomy" id="2739"/>
    <lineage>
        <taxon>Bacteria</taxon>
        <taxon>Bacillati</taxon>
        <taxon>Bacillota</taxon>
        <taxon>Bacilli</taxon>
        <taxon>Lactobacillales</taxon>
        <taxon>Enterococcaceae</taxon>
        <taxon>Vagococcus</taxon>
    </lineage>
</organism>
<evidence type="ECO:0000313" key="2">
    <source>
        <dbReference type="EMBL" id="RST97828.1"/>
    </source>
</evidence>
<keyword evidence="3" id="KW-1185">Reference proteome</keyword>
<name>A0A429ZVS5_9ENTE</name>
<dbReference type="InterPro" id="IPR002109">
    <property type="entry name" value="Glutaredoxin"/>
</dbReference>
<gene>
    <name evidence="2" type="ORF">CBF35_00610</name>
</gene>
<protein>
    <recommendedName>
        <fullName evidence="1">Glutaredoxin domain-containing protein</fullName>
    </recommendedName>
</protein>
<dbReference type="Gene3D" id="3.40.30.10">
    <property type="entry name" value="Glutaredoxin"/>
    <property type="match status" value="1"/>
</dbReference>
<evidence type="ECO:0000313" key="3">
    <source>
        <dbReference type="Proteomes" id="UP000287239"/>
    </source>
</evidence>
<dbReference type="SUPFAM" id="SSF52833">
    <property type="entry name" value="Thioredoxin-like"/>
    <property type="match status" value="1"/>
</dbReference>
<dbReference type="GeneID" id="98566853"/>
<dbReference type="AlphaFoldDB" id="A0A429ZVS5"/>
<dbReference type="RefSeq" id="WP_126777949.1">
    <property type="nucleotide sequence ID" value="NZ_NGJU01000001.1"/>
</dbReference>